<protein>
    <recommendedName>
        <fullName evidence="7">Transmembrane protein 65</fullName>
    </recommendedName>
</protein>
<evidence type="ECO:0008006" key="7">
    <source>
        <dbReference type="Google" id="ProtNLM"/>
    </source>
</evidence>
<evidence type="ECO:0000313" key="6">
    <source>
        <dbReference type="Proteomes" id="UP001177670"/>
    </source>
</evidence>
<evidence type="ECO:0000256" key="3">
    <source>
        <dbReference type="ARBA" id="ARBA00022989"/>
    </source>
</evidence>
<evidence type="ECO:0000256" key="1">
    <source>
        <dbReference type="ARBA" id="ARBA00004141"/>
    </source>
</evidence>
<dbReference type="GO" id="GO:0005739">
    <property type="term" value="C:mitochondrion"/>
    <property type="evidence" value="ECO:0007669"/>
    <property type="project" value="TreeGrafter"/>
</dbReference>
<dbReference type="Proteomes" id="UP001177670">
    <property type="component" value="Unassembled WGS sequence"/>
</dbReference>
<keyword evidence="2" id="KW-0812">Transmembrane</keyword>
<sequence length="273" mass="31067">MCTIAALTSQTVFIPREIMYFSRNMSRFYHGRQKLYCVNNFLSRKHNLFSFVVHTWTIPRTCYSAESKINFSESLTKEKAKEIASKLSSEERNLFLNVLKECKSEEDRAGYQRQLAAFQWCNKLGRPSKISSLGDVDPTGTYCPVPEDWLMRKYVETVPEPTTKELVLVTIANAIPFIGFGFLDNFIMIVAGDQIETILNKKFPISTMAAAALGNTISDIIGIGSVHYVERFAQSIGFKAPKLTPTQLNLHRTKAAANMVWHVYFYVTLDFSR</sequence>
<dbReference type="Pfam" id="PF10507">
    <property type="entry name" value="TMEM65"/>
    <property type="match status" value="1"/>
</dbReference>
<dbReference type="InterPro" id="IPR019537">
    <property type="entry name" value="TMEM65"/>
</dbReference>
<name>A0AA40KV15_9HYME</name>
<dbReference type="AlphaFoldDB" id="A0AA40KV15"/>
<keyword evidence="6" id="KW-1185">Reference proteome</keyword>
<proteinExistence type="predicted"/>
<evidence type="ECO:0000313" key="5">
    <source>
        <dbReference type="EMBL" id="KAK1133760.1"/>
    </source>
</evidence>
<keyword evidence="3" id="KW-1133">Transmembrane helix</keyword>
<dbReference type="PANTHER" id="PTHR21706">
    <property type="entry name" value="TRANSMEMBRANE PROTEIN 65"/>
    <property type="match status" value="1"/>
</dbReference>
<accession>A0AA40KV15</accession>
<dbReference type="GO" id="GO:0016020">
    <property type="term" value="C:membrane"/>
    <property type="evidence" value="ECO:0007669"/>
    <property type="project" value="UniProtKB-SubCell"/>
</dbReference>
<evidence type="ECO:0000256" key="4">
    <source>
        <dbReference type="ARBA" id="ARBA00023136"/>
    </source>
</evidence>
<keyword evidence="4" id="KW-0472">Membrane</keyword>
<gene>
    <name evidence="5" type="ORF">K0M31_011553</name>
</gene>
<reference evidence="5" key="1">
    <citation type="submission" date="2021-10" db="EMBL/GenBank/DDBJ databases">
        <title>Melipona bicolor Genome sequencing and assembly.</title>
        <authorList>
            <person name="Araujo N.S."/>
            <person name="Arias M.C."/>
        </authorList>
    </citation>
    <scope>NUCLEOTIDE SEQUENCE</scope>
    <source>
        <strain evidence="5">USP_2M_L1-L4_2017</strain>
        <tissue evidence="5">Whole body</tissue>
    </source>
</reference>
<comment type="subcellular location">
    <subcellularLocation>
        <location evidence="1">Membrane</location>
        <topology evidence="1">Multi-pass membrane protein</topology>
    </subcellularLocation>
</comment>
<dbReference type="PANTHER" id="PTHR21706:SF15">
    <property type="entry name" value="TRANSMEMBRANE PROTEIN 65"/>
    <property type="match status" value="1"/>
</dbReference>
<evidence type="ECO:0000256" key="2">
    <source>
        <dbReference type="ARBA" id="ARBA00022692"/>
    </source>
</evidence>
<comment type="caution">
    <text evidence="5">The sequence shown here is derived from an EMBL/GenBank/DDBJ whole genome shotgun (WGS) entry which is preliminary data.</text>
</comment>
<organism evidence="5 6">
    <name type="scientific">Melipona bicolor</name>
    <dbReference type="NCBI Taxonomy" id="60889"/>
    <lineage>
        <taxon>Eukaryota</taxon>
        <taxon>Metazoa</taxon>
        <taxon>Ecdysozoa</taxon>
        <taxon>Arthropoda</taxon>
        <taxon>Hexapoda</taxon>
        <taxon>Insecta</taxon>
        <taxon>Pterygota</taxon>
        <taxon>Neoptera</taxon>
        <taxon>Endopterygota</taxon>
        <taxon>Hymenoptera</taxon>
        <taxon>Apocrita</taxon>
        <taxon>Aculeata</taxon>
        <taxon>Apoidea</taxon>
        <taxon>Anthophila</taxon>
        <taxon>Apidae</taxon>
        <taxon>Melipona</taxon>
    </lineage>
</organism>
<dbReference type="EMBL" id="JAHYIQ010000003">
    <property type="protein sequence ID" value="KAK1133760.1"/>
    <property type="molecule type" value="Genomic_DNA"/>
</dbReference>